<feature type="transmembrane region" description="Helical" evidence="1">
    <location>
        <begin position="102"/>
        <end position="127"/>
    </location>
</feature>
<accession>A0A1I0CL58</accession>
<feature type="transmembrane region" description="Helical" evidence="1">
    <location>
        <begin position="346"/>
        <end position="364"/>
    </location>
</feature>
<sequence length="397" mass="42259">MYPKKIGIDPSVRFAFPVAITGATQSLLVITLPIITALTGLKISLISPVMGLAALAFLVGGYYLPRRAVPGRRRRLLKQLLIAATASQILFVLTLYAGTVEIVGAITLASLLFITRFCYGLTVSGIYPIVQAWMVNECVNSERSRHRILTYLSATVSVARIVVPLLAACLAIFQPVAVLALLIGLPLLALLVLPEETTRYKNDTEISLTLPTARWPQTAIAIPTLLIHMSLGLSEFIIGPYLAFEWNISLNSTLTYTALLLAVIAVCMALAQLASLHFRPRPERVLVWSPSGMACGAALAAIYPAALPAGLILIAVSLALLLPASAAGAVINRAPQVQAHASSDLYTARILGHLLGIAFAGPLFEIAPGLPLFVAAAIALMAIPAGAELRYTLIKHH</sequence>
<keyword evidence="1" id="KW-1133">Transmembrane helix</keyword>
<feature type="transmembrane region" description="Helical" evidence="1">
    <location>
        <begin position="312"/>
        <end position="334"/>
    </location>
</feature>
<feature type="transmembrane region" description="Helical" evidence="1">
    <location>
        <begin position="254"/>
        <end position="273"/>
    </location>
</feature>
<dbReference type="OrthoDB" id="8544155at2"/>
<feature type="transmembrane region" description="Helical" evidence="1">
    <location>
        <begin position="41"/>
        <end position="64"/>
    </location>
</feature>
<dbReference type="EMBL" id="FOIA01000015">
    <property type="protein sequence ID" value="SET20367.1"/>
    <property type="molecule type" value="Genomic_DNA"/>
</dbReference>
<keyword evidence="1" id="KW-0812">Transmembrane</keyword>
<dbReference type="SUPFAM" id="SSF103473">
    <property type="entry name" value="MFS general substrate transporter"/>
    <property type="match status" value="1"/>
</dbReference>
<feature type="transmembrane region" description="Helical" evidence="1">
    <location>
        <begin position="285"/>
        <end position="306"/>
    </location>
</feature>
<evidence type="ECO:0000313" key="2">
    <source>
        <dbReference type="EMBL" id="SET20367.1"/>
    </source>
</evidence>
<evidence type="ECO:0000313" key="3">
    <source>
        <dbReference type="Proteomes" id="UP000199345"/>
    </source>
</evidence>
<name>A0A1I0CL58_9PROT</name>
<dbReference type="InterPro" id="IPR036259">
    <property type="entry name" value="MFS_trans_sf"/>
</dbReference>
<keyword evidence="1" id="KW-0472">Membrane</keyword>
<evidence type="ECO:0000256" key="1">
    <source>
        <dbReference type="SAM" id="Phobius"/>
    </source>
</evidence>
<feature type="transmembrane region" description="Helical" evidence="1">
    <location>
        <begin position="148"/>
        <end position="166"/>
    </location>
</feature>
<feature type="transmembrane region" description="Helical" evidence="1">
    <location>
        <begin position="370"/>
        <end position="391"/>
    </location>
</feature>
<keyword evidence="3" id="KW-1185">Reference proteome</keyword>
<feature type="transmembrane region" description="Helical" evidence="1">
    <location>
        <begin position="172"/>
        <end position="193"/>
    </location>
</feature>
<evidence type="ECO:0008006" key="4">
    <source>
        <dbReference type="Google" id="ProtNLM"/>
    </source>
</evidence>
<dbReference type="Proteomes" id="UP000199345">
    <property type="component" value="Unassembled WGS sequence"/>
</dbReference>
<feature type="transmembrane region" description="Helical" evidence="1">
    <location>
        <begin position="76"/>
        <end position="96"/>
    </location>
</feature>
<dbReference type="AlphaFoldDB" id="A0A1I0CL58"/>
<feature type="transmembrane region" description="Helical" evidence="1">
    <location>
        <begin position="12"/>
        <end position="35"/>
    </location>
</feature>
<proteinExistence type="predicted"/>
<reference evidence="3" key="1">
    <citation type="submission" date="2016-10" db="EMBL/GenBank/DDBJ databases">
        <authorList>
            <person name="Varghese N."/>
            <person name="Submissions S."/>
        </authorList>
    </citation>
    <scope>NUCLEOTIDE SEQUENCE [LARGE SCALE GENOMIC DNA]</scope>
    <source>
        <strain evidence="3">Nm71</strain>
    </source>
</reference>
<dbReference type="RefSeq" id="WP_090658567.1">
    <property type="nucleotide sequence ID" value="NZ_FOIA01000015.1"/>
</dbReference>
<gene>
    <name evidence="2" type="ORF">SAMN05216326_11543</name>
</gene>
<protein>
    <recommendedName>
        <fullName evidence="4">Major Facilitator Superfamily protein</fullName>
    </recommendedName>
</protein>
<feature type="transmembrane region" description="Helical" evidence="1">
    <location>
        <begin position="220"/>
        <end position="242"/>
    </location>
</feature>
<organism evidence="2 3">
    <name type="scientific">Nitrosomonas marina</name>
    <dbReference type="NCBI Taxonomy" id="917"/>
    <lineage>
        <taxon>Bacteria</taxon>
        <taxon>Pseudomonadati</taxon>
        <taxon>Pseudomonadota</taxon>
        <taxon>Betaproteobacteria</taxon>
        <taxon>Nitrosomonadales</taxon>
        <taxon>Nitrosomonadaceae</taxon>
        <taxon>Nitrosomonas</taxon>
    </lineage>
</organism>
<dbReference type="Gene3D" id="1.20.1250.20">
    <property type="entry name" value="MFS general substrate transporter like domains"/>
    <property type="match status" value="1"/>
</dbReference>